<dbReference type="EMBL" id="OR575930">
    <property type="protein sequence ID" value="WOZ57461.1"/>
    <property type="molecule type" value="Genomic_DNA"/>
</dbReference>
<protein>
    <submittedName>
        <fullName evidence="1">Uncharacterized protein</fullName>
    </submittedName>
</protein>
<proteinExistence type="predicted"/>
<organism evidence="1 2">
    <name type="scientific">Pseudomonas phage vB_PseuGesM_254</name>
    <dbReference type="NCBI Taxonomy" id="3092638"/>
    <lineage>
        <taxon>Viruses</taxon>
        <taxon>Duplodnaviria</taxon>
        <taxon>Heunggongvirae</taxon>
        <taxon>Uroviricota</taxon>
        <taxon>Caudoviricetes</taxon>
        <taxon>Vandenendeviridae</taxon>
        <taxon>Chemalvirus</taxon>
        <taxon>Chemalvirus PseuGes254</taxon>
    </lineage>
</organism>
<reference evidence="2" key="1">
    <citation type="submission" date="2024-05" db="EMBL/GenBank/DDBJ databases">
        <authorList>
            <person name="Tikunov A.Y."/>
            <person name="Morozova V.V."/>
            <person name="Kozlova Y.N."/>
            <person name="Tikunova N.V."/>
            <person name="Babkin I.V."/>
        </authorList>
    </citation>
    <scope>NUCLEOTIDE SEQUENCE [LARGE SCALE GENOMIC DNA]</scope>
</reference>
<name>A0AAX4G6F1_9CAUD</name>
<sequence>MSIEICKTRIKITIQPDGTEFHQAQYKAGIFSWENFEGDGSASEKAHGLWGYSNHHIDIGSLDYAQKVILAYIQLRLERRAAIEDEKERNKKTRYVIFP</sequence>
<evidence type="ECO:0000313" key="2">
    <source>
        <dbReference type="Proteomes" id="UP001305174"/>
    </source>
</evidence>
<evidence type="ECO:0000313" key="1">
    <source>
        <dbReference type="EMBL" id="WOZ57461.1"/>
    </source>
</evidence>
<keyword evidence="2" id="KW-1185">Reference proteome</keyword>
<dbReference type="Proteomes" id="UP001305174">
    <property type="component" value="Segment"/>
</dbReference>
<accession>A0AAX4G6F1</accession>